<evidence type="ECO:0000256" key="5">
    <source>
        <dbReference type="ARBA" id="ARBA00023242"/>
    </source>
</evidence>
<dbReference type="GO" id="GO:0005634">
    <property type="term" value="C:nucleus"/>
    <property type="evidence" value="ECO:0007669"/>
    <property type="project" value="UniProtKB-SubCell"/>
</dbReference>
<reference evidence="8" key="2">
    <citation type="submission" date="2020-11" db="EMBL/GenBank/DDBJ databases">
        <authorList>
            <person name="McCartney M.A."/>
            <person name="Auch B."/>
            <person name="Kono T."/>
            <person name="Mallez S."/>
            <person name="Becker A."/>
            <person name="Gohl D.M."/>
            <person name="Silverstein K.A.T."/>
            <person name="Koren S."/>
            <person name="Bechman K.B."/>
            <person name="Herman A."/>
            <person name="Abrahante J.E."/>
            <person name="Garbe J."/>
        </authorList>
    </citation>
    <scope>NUCLEOTIDE SEQUENCE</scope>
    <source>
        <strain evidence="8">Duluth1</strain>
        <tissue evidence="8">Whole animal</tissue>
    </source>
</reference>
<dbReference type="GO" id="GO:0034316">
    <property type="term" value="P:negative regulation of Arp2/3 complex-mediated actin nucleation"/>
    <property type="evidence" value="ECO:0007669"/>
    <property type="project" value="TreeGrafter"/>
</dbReference>
<protein>
    <recommendedName>
        <fullName evidence="7">ADF-H domain-containing protein</fullName>
    </recommendedName>
</protein>
<feature type="domain" description="ADF-H" evidence="7">
    <location>
        <begin position="4"/>
        <end position="139"/>
    </location>
</feature>
<evidence type="ECO:0000256" key="4">
    <source>
        <dbReference type="ARBA" id="ARBA00022490"/>
    </source>
</evidence>
<reference evidence="8" key="1">
    <citation type="journal article" date="2019" name="bioRxiv">
        <title>The Genome of the Zebra Mussel, Dreissena polymorpha: A Resource for Invasive Species Research.</title>
        <authorList>
            <person name="McCartney M.A."/>
            <person name="Auch B."/>
            <person name="Kono T."/>
            <person name="Mallez S."/>
            <person name="Zhang Y."/>
            <person name="Obille A."/>
            <person name="Becker A."/>
            <person name="Abrahante J.E."/>
            <person name="Garbe J."/>
            <person name="Badalamenti J.P."/>
            <person name="Herman A."/>
            <person name="Mangelson H."/>
            <person name="Liachko I."/>
            <person name="Sullivan S."/>
            <person name="Sone E.D."/>
            <person name="Koren S."/>
            <person name="Silverstein K.A.T."/>
            <person name="Beckman K.B."/>
            <person name="Gohl D.M."/>
        </authorList>
    </citation>
    <scope>NUCLEOTIDE SEQUENCE</scope>
    <source>
        <strain evidence="8">Duluth1</strain>
        <tissue evidence="8">Whole animal</tissue>
    </source>
</reference>
<name>A0A9D4L6Z7_DREPO</name>
<evidence type="ECO:0000256" key="1">
    <source>
        <dbReference type="ARBA" id="ARBA00004123"/>
    </source>
</evidence>
<comment type="subcellular location">
    <subcellularLocation>
        <location evidence="2">Cytoplasm</location>
    </subcellularLocation>
    <subcellularLocation>
        <location evidence="1">Nucleus</location>
    </subcellularLocation>
</comment>
<dbReference type="PANTHER" id="PTHR11249:SF2">
    <property type="entry name" value="GLIA MATURATION FACTOR"/>
    <property type="match status" value="1"/>
</dbReference>
<dbReference type="SUPFAM" id="SSF55753">
    <property type="entry name" value="Actin depolymerizing proteins"/>
    <property type="match status" value="1"/>
</dbReference>
<dbReference type="EMBL" id="JAIWYP010000003">
    <property type="protein sequence ID" value="KAH3853175.1"/>
    <property type="molecule type" value="Genomic_DNA"/>
</dbReference>
<dbReference type="InterPro" id="IPR029006">
    <property type="entry name" value="ADF-H/Gelsolin-like_dom_sf"/>
</dbReference>
<evidence type="ECO:0000313" key="8">
    <source>
        <dbReference type="EMBL" id="KAH3853175.1"/>
    </source>
</evidence>
<keyword evidence="9" id="KW-1185">Reference proteome</keyword>
<accession>A0A9D4L6Z7</accession>
<proteinExistence type="inferred from homology"/>
<evidence type="ECO:0000259" key="7">
    <source>
        <dbReference type="PROSITE" id="PS51263"/>
    </source>
</evidence>
<dbReference type="Gene3D" id="3.40.20.10">
    <property type="entry name" value="Severin"/>
    <property type="match status" value="1"/>
</dbReference>
<dbReference type="FunFam" id="3.40.20.10:FF:000026">
    <property type="entry name" value="Glia maturation factor"/>
    <property type="match status" value="1"/>
</dbReference>
<keyword evidence="5" id="KW-0539">Nucleus</keyword>
<dbReference type="AlphaFoldDB" id="A0A9D4L6Z7"/>
<dbReference type="InterPro" id="IPR002108">
    <property type="entry name" value="ADF-H"/>
</dbReference>
<dbReference type="PANTHER" id="PTHR11249">
    <property type="entry name" value="GLIAL FACTOR NATURATION FACTOR"/>
    <property type="match status" value="1"/>
</dbReference>
<gene>
    <name evidence="8" type="ORF">DPMN_095697</name>
</gene>
<evidence type="ECO:0000256" key="2">
    <source>
        <dbReference type="ARBA" id="ARBA00004496"/>
    </source>
</evidence>
<organism evidence="8 9">
    <name type="scientific">Dreissena polymorpha</name>
    <name type="common">Zebra mussel</name>
    <name type="synonym">Mytilus polymorpha</name>
    <dbReference type="NCBI Taxonomy" id="45954"/>
    <lineage>
        <taxon>Eukaryota</taxon>
        <taxon>Metazoa</taxon>
        <taxon>Spiralia</taxon>
        <taxon>Lophotrochozoa</taxon>
        <taxon>Mollusca</taxon>
        <taxon>Bivalvia</taxon>
        <taxon>Autobranchia</taxon>
        <taxon>Heteroconchia</taxon>
        <taxon>Euheterodonta</taxon>
        <taxon>Imparidentia</taxon>
        <taxon>Neoheterodontei</taxon>
        <taxon>Myida</taxon>
        <taxon>Dreissenoidea</taxon>
        <taxon>Dreissenidae</taxon>
        <taxon>Dreissena</taxon>
    </lineage>
</organism>
<dbReference type="GO" id="GO:0030864">
    <property type="term" value="C:cortical actin cytoskeleton"/>
    <property type="evidence" value="ECO:0007669"/>
    <property type="project" value="TreeGrafter"/>
</dbReference>
<comment type="caution">
    <text evidence="8">The sequence shown here is derived from an EMBL/GenBank/DDBJ whole genome shotgun (WGS) entry which is preliminary data.</text>
</comment>
<evidence type="ECO:0000256" key="3">
    <source>
        <dbReference type="ARBA" id="ARBA00010055"/>
    </source>
</evidence>
<evidence type="ECO:0000313" key="9">
    <source>
        <dbReference type="Proteomes" id="UP000828390"/>
    </source>
</evidence>
<dbReference type="PROSITE" id="PS51263">
    <property type="entry name" value="ADF_H"/>
    <property type="match status" value="1"/>
</dbReference>
<dbReference type="GO" id="GO:0071933">
    <property type="term" value="F:Arp2/3 complex binding"/>
    <property type="evidence" value="ECO:0007669"/>
    <property type="project" value="InterPro"/>
</dbReference>
<dbReference type="Pfam" id="PF00241">
    <property type="entry name" value="Cofilin_ADF"/>
    <property type="match status" value="1"/>
</dbReference>
<sequence>MAQNVQICEISSDVKDRLKKMRFRKEKNVAALLLKVDIASMTVVLDEEYEDTNIEDVQSELPEHQPRFLVISYVYNHGDGRISYPLCFIYISPSGCKPELCMMYAGTRNVLQKELGITKDFEIRSTDELTVEWLEDKLRFFK</sequence>
<dbReference type="Proteomes" id="UP000828390">
    <property type="component" value="Unassembled WGS sequence"/>
</dbReference>
<dbReference type="GO" id="GO:0071846">
    <property type="term" value="P:actin filament debranching"/>
    <property type="evidence" value="ECO:0007669"/>
    <property type="project" value="InterPro"/>
</dbReference>
<dbReference type="InterPro" id="IPR011171">
    <property type="entry name" value="GMF"/>
</dbReference>
<dbReference type="CDD" id="cd11283">
    <property type="entry name" value="ADF_GMF-beta_like"/>
    <property type="match status" value="1"/>
</dbReference>
<dbReference type="OrthoDB" id="3919494at2759"/>
<evidence type="ECO:0000256" key="6">
    <source>
        <dbReference type="PIRNR" id="PIRNR001788"/>
    </source>
</evidence>
<dbReference type="PIRSF" id="PIRSF001788">
    <property type="entry name" value="GMF-beta"/>
    <property type="match status" value="1"/>
</dbReference>
<keyword evidence="4" id="KW-0963">Cytoplasm</keyword>
<dbReference type="GO" id="GO:0003779">
    <property type="term" value="F:actin binding"/>
    <property type="evidence" value="ECO:0007669"/>
    <property type="project" value="InterPro"/>
</dbReference>
<comment type="similarity">
    <text evidence="3 6">Belongs to the actin-binding proteins ADF family. GMF subfamily.</text>
</comment>
<dbReference type="SMART" id="SM00102">
    <property type="entry name" value="ADF"/>
    <property type="match status" value="1"/>
</dbReference>